<dbReference type="EMBL" id="JARVQW010000001">
    <property type="protein sequence ID" value="MDH2304116.1"/>
    <property type="molecule type" value="Genomic_DNA"/>
</dbReference>
<evidence type="ECO:0000256" key="8">
    <source>
        <dbReference type="ARBA" id="ARBA00023237"/>
    </source>
</evidence>
<keyword evidence="7 9" id="KW-0472">Membrane</keyword>
<dbReference type="InterPro" id="IPR012910">
    <property type="entry name" value="Plug_dom"/>
</dbReference>
<dbReference type="GO" id="GO:0044718">
    <property type="term" value="P:siderophore transmembrane transport"/>
    <property type="evidence" value="ECO:0007669"/>
    <property type="project" value="TreeGrafter"/>
</dbReference>
<feature type="domain" description="TonB-dependent receptor-like beta-barrel" evidence="12">
    <location>
        <begin position="279"/>
        <end position="697"/>
    </location>
</feature>
<evidence type="ECO:0000256" key="6">
    <source>
        <dbReference type="ARBA" id="ARBA00023077"/>
    </source>
</evidence>
<dbReference type="InterPro" id="IPR039426">
    <property type="entry name" value="TonB-dep_rcpt-like"/>
</dbReference>
<protein>
    <submittedName>
        <fullName evidence="14">TonB-dependent receptor</fullName>
    </submittedName>
</protein>
<keyword evidence="5 9" id="KW-0812">Transmembrane</keyword>
<dbReference type="InterPro" id="IPR011276">
    <property type="entry name" value="TonB_haem/Hb_rcpt"/>
</dbReference>
<organism evidence="14 15">
    <name type="scientific">Providencia rettgeri</name>
    <dbReference type="NCBI Taxonomy" id="587"/>
    <lineage>
        <taxon>Bacteria</taxon>
        <taxon>Pseudomonadati</taxon>
        <taxon>Pseudomonadota</taxon>
        <taxon>Gammaproteobacteria</taxon>
        <taxon>Enterobacterales</taxon>
        <taxon>Morganellaceae</taxon>
        <taxon>Providencia</taxon>
    </lineage>
</organism>
<evidence type="ECO:0000256" key="11">
    <source>
        <dbReference type="SAM" id="MobiDB-lite"/>
    </source>
</evidence>
<name>A0AB35L6B2_PRORE</name>
<evidence type="ECO:0000259" key="12">
    <source>
        <dbReference type="Pfam" id="PF00593"/>
    </source>
</evidence>
<evidence type="ECO:0000256" key="5">
    <source>
        <dbReference type="ARBA" id="ARBA00022692"/>
    </source>
</evidence>
<evidence type="ECO:0000256" key="9">
    <source>
        <dbReference type="PROSITE-ProRule" id="PRU01360"/>
    </source>
</evidence>
<gene>
    <name evidence="14" type="ORF">QDQ51_01615</name>
</gene>
<feature type="region of interest" description="Disordered" evidence="11">
    <location>
        <begin position="272"/>
        <end position="292"/>
    </location>
</feature>
<keyword evidence="14" id="KW-0675">Receptor</keyword>
<dbReference type="PANTHER" id="PTHR30069:SF41">
    <property type="entry name" value="HEME_HEMOPEXIN UTILIZATION PROTEIN C"/>
    <property type="match status" value="1"/>
</dbReference>
<evidence type="ECO:0000256" key="7">
    <source>
        <dbReference type="ARBA" id="ARBA00023136"/>
    </source>
</evidence>
<dbReference type="GO" id="GO:0015344">
    <property type="term" value="F:siderophore uptake transmembrane transporter activity"/>
    <property type="evidence" value="ECO:0007669"/>
    <property type="project" value="TreeGrafter"/>
</dbReference>
<comment type="similarity">
    <text evidence="2 9 10">Belongs to the TonB-dependent receptor family.</text>
</comment>
<keyword evidence="3 9" id="KW-0813">Transport</keyword>
<evidence type="ECO:0000313" key="14">
    <source>
        <dbReference type="EMBL" id="MDH2304116.1"/>
    </source>
</evidence>
<proteinExistence type="inferred from homology"/>
<dbReference type="Pfam" id="PF07715">
    <property type="entry name" value="Plug"/>
    <property type="match status" value="1"/>
</dbReference>
<keyword evidence="6 10" id="KW-0798">TonB box</keyword>
<feature type="compositionally biased region" description="Basic and acidic residues" evidence="11">
    <location>
        <begin position="281"/>
        <end position="292"/>
    </location>
</feature>
<dbReference type="Gene3D" id="2.40.170.20">
    <property type="entry name" value="TonB-dependent receptor, beta-barrel domain"/>
    <property type="match status" value="1"/>
</dbReference>
<dbReference type="InterPro" id="IPR000531">
    <property type="entry name" value="Beta-barrel_TonB"/>
</dbReference>
<dbReference type="GO" id="GO:0015232">
    <property type="term" value="F:heme transmembrane transporter activity"/>
    <property type="evidence" value="ECO:0007669"/>
    <property type="project" value="InterPro"/>
</dbReference>
<evidence type="ECO:0000313" key="15">
    <source>
        <dbReference type="Proteomes" id="UP001162044"/>
    </source>
</evidence>
<dbReference type="Proteomes" id="UP001162044">
    <property type="component" value="Unassembled WGS sequence"/>
</dbReference>
<dbReference type="CDD" id="cd01347">
    <property type="entry name" value="ligand_gated_channel"/>
    <property type="match status" value="1"/>
</dbReference>
<evidence type="ECO:0000256" key="4">
    <source>
        <dbReference type="ARBA" id="ARBA00022452"/>
    </source>
</evidence>
<dbReference type="SUPFAM" id="SSF56935">
    <property type="entry name" value="Porins"/>
    <property type="match status" value="1"/>
</dbReference>
<reference evidence="14" key="2">
    <citation type="submission" date="2023-10" db="EMBL/GenBank/DDBJ databases">
        <title>Analysis of Resistance Genes of Carbapenem-resistant Providencia rettgeri.</title>
        <authorList>
            <person name="Liu M."/>
        </authorList>
    </citation>
    <scope>NUCLEOTIDE SEQUENCE</scope>
    <source>
        <strain evidence="14">QITACRE101</strain>
    </source>
</reference>
<keyword evidence="8 9" id="KW-0998">Cell outer membrane</keyword>
<dbReference type="Gene3D" id="2.170.130.10">
    <property type="entry name" value="TonB-dependent receptor, plug domain"/>
    <property type="match status" value="1"/>
</dbReference>
<feature type="domain" description="TonB-dependent receptor plug" evidence="13">
    <location>
        <begin position="66"/>
        <end position="169"/>
    </location>
</feature>
<comment type="caution">
    <text evidence="14">The sequence shown here is derived from an EMBL/GenBank/DDBJ whole genome shotgun (WGS) entry which is preliminary data.</text>
</comment>
<accession>A0AB35L6B2</accession>
<evidence type="ECO:0000256" key="3">
    <source>
        <dbReference type="ARBA" id="ARBA00022448"/>
    </source>
</evidence>
<dbReference type="RefSeq" id="WP_209101393.1">
    <property type="nucleotide sequence ID" value="NZ_JACTAI010000001.1"/>
</dbReference>
<evidence type="ECO:0000256" key="2">
    <source>
        <dbReference type="ARBA" id="ARBA00009810"/>
    </source>
</evidence>
<dbReference type="AlphaFoldDB" id="A0AB35L6B2"/>
<dbReference type="PANTHER" id="PTHR30069">
    <property type="entry name" value="TONB-DEPENDENT OUTER MEMBRANE RECEPTOR"/>
    <property type="match status" value="1"/>
</dbReference>
<reference evidence="14" key="1">
    <citation type="submission" date="2023-04" db="EMBL/GenBank/DDBJ databases">
        <authorList>
            <person name="Li W."/>
        </authorList>
    </citation>
    <scope>NUCLEOTIDE SEQUENCE</scope>
    <source>
        <strain evidence="14">QITACRE101</strain>
    </source>
</reference>
<evidence type="ECO:0000256" key="1">
    <source>
        <dbReference type="ARBA" id="ARBA00004571"/>
    </source>
</evidence>
<evidence type="ECO:0000256" key="10">
    <source>
        <dbReference type="RuleBase" id="RU003357"/>
    </source>
</evidence>
<sequence>MLFKSMPTSTHQEHKIPLSAIAATIIMTGFNNTALAENLLPAKAVSTTDTRDIIHVSTSPYDLEKIAVAENVEVIDAQAPEQQAATSALDLLKGQPGVFVSGSNSTYGQSIQMRGYDPRGVKVTVDNITQDFNSGLYDATFIDPTLVKKVYIHKGSSSVHHGGGALAGVVSFKTLNATDILKPNQNLGGRIFSGIDHNEHSYYAGGTLFGRLNTLDTLISYSQRKKNLIGSPDFAHIDNHENIHNWMLKTTWTATPSYLLAIQLKDYRNESLGVKQPSKPTTKERYPNTPHERNSRQFDVAISQYFTPKNSVNWQAEWDIYYSDLSLDQTDTVKITTKPKEYGTERRNQYTYGTKFANSFTIPMYRWANHHIQSGVEYYAQQQKSNQYAISYPAASLTNTSGWLVNDMTLQLLPITFSAGTRFTRYQTDSTRIAKNAHTNWSSRFAVSATPQHWVNIFSSYSESYRTPRMSELYNNSNHFTIPFIGMKSDFRPSPELLPEVNKTIEAGVKLSFDDLLIARDSLHFGSTYFYTKAKDHIALEGEYEEIFNIRKFRTEHFPKELYFVNIPSATIRGFDSFIHYKTQWFELNLSHNLTQGNEDGSHYSLSSIRPETLVARFNAPVLETGVNIGWIGEFTGKTAFEGNVKYQLSHHKSDKGLDRYHKEVIQQAGYSLHDFYLNYQADQFIKGLSSTLTMKNAFDKQYVSSMGVPQEGRNFHLNVNYSW</sequence>
<dbReference type="InterPro" id="IPR036942">
    <property type="entry name" value="Beta-barrel_TonB_sf"/>
</dbReference>
<dbReference type="Pfam" id="PF00593">
    <property type="entry name" value="TonB_dep_Rec_b-barrel"/>
    <property type="match status" value="1"/>
</dbReference>
<dbReference type="GO" id="GO:0009279">
    <property type="term" value="C:cell outer membrane"/>
    <property type="evidence" value="ECO:0007669"/>
    <property type="project" value="UniProtKB-SubCell"/>
</dbReference>
<keyword evidence="4 9" id="KW-1134">Transmembrane beta strand</keyword>
<evidence type="ECO:0000259" key="13">
    <source>
        <dbReference type="Pfam" id="PF07715"/>
    </source>
</evidence>
<dbReference type="InterPro" id="IPR037066">
    <property type="entry name" value="Plug_dom_sf"/>
</dbReference>
<dbReference type="PROSITE" id="PS52016">
    <property type="entry name" value="TONB_DEPENDENT_REC_3"/>
    <property type="match status" value="1"/>
</dbReference>
<dbReference type="NCBIfam" id="TIGR01785">
    <property type="entry name" value="TonB-hemin"/>
    <property type="match status" value="1"/>
</dbReference>
<comment type="subcellular location">
    <subcellularLocation>
        <location evidence="1 9">Cell outer membrane</location>
        <topology evidence="1 9">Multi-pass membrane protein</topology>
    </subcellularLocation>
</comment>